<sequence>MHTAAGGRVEAAYWPRQVRPVLRGRERLVGQREEAEGRGAEGDLVRATRSLRPRRALCLPSQPCAAWPGACSAKPTGA</sequence>
<gene>
    <name evidence="1" type="ORF">MRATA1EN22A_LOCUS2666</name>
</gene>
<reference evidence="1" key="1">
    <citation type="submission" date="2023-05" db="EMBL/GenBank/DDBJ databases">
        <authorList>
            <consortium name="ELIXIR-Norway"/>
        </authorList>
    </citation>
    <scope>NUCLEOTIDE SEQUENCE</scope>
</reference>
<proteinExistence type="predicted"/>
<organism evidence="1 2">
    <name type="scientific">Rangifer tarandus platyrhynchus</name>
    <name type="common">Svalbard reindeer</name>
    <dbReference type="NCBI Taxonomy" id="3082113"/>
    <lineage>
        <taxon>Eukaryota</taxon>
        <taxon>Metazoa</taxon>
        <taxon>Chordata</taxon>
        <taxon>Craniata</taxon>
        <taxon>Vertebrata</taxon>
        <taxon>Euteleostomi</taxon>
        <taxon>Mammalia</taxon>
        <taxon>Eutheria</taxon>
        <taxon>Laurasiatheria</taxon>
        <taxon>Artiodactyla</taxon>
        <taxon>Ruminantia</taxon>
        <taxon>Pecora</taxon>
        <taxon>Cervidae</taxon>
        <taxon>Odocoileinae</taxon>
        <taxon>Rangifer</taxon>
    </lineage>
</organism>
<reference evidence="1" key="2">
    <citation type="submission" date="2025-03" db="EMBL/GenBank/DDBJ databases">
        <authorList>
            <consortium name="ELIXIR-Norway"/>
            <consortium name="Elixir Norway"/>
        </authorList>
    </citation>
    <scope>NUCLEOTIDE SEQUENCE</scope>
</reference>
<evidence type="ECO:0000313" key="2">
    <source>
        <dbReference type="Proteomes" id="UP001162501"/>
    </source>
</evidence>
<accession>A0AC59Y771</accession>
<dbReference type="Proteomes" id="UP001162501">
    <property type="component" value="Chromosome 11"/>
</dbReference>
<dbReference type="EMBL" id="OX596095">
    <property type="protein sequence ID" value="CAM9449849.1"/>
    <property type="molecule type" value="Genomic_DNA"/>
</dbReference>
<protein>
    <submittedName>
        <fullName evidence="1">Uncharacterized protein</fullName>
    </submittedName>
</protein>
<name>A0AC59Y771_RANTA</name>
<evidence type="ECO:0000313" key="1">
    <source>
        <dbReference type="EMBL" id="CAM9449849.1"/>
    </source>
</evidence>